<reference evidence="3 4" key="2">
    <citation type="submission" date="2019-03" db="EMBL/GenBank/DDBJ databases">
        <title>Genomic Encyclopedia of Type Strains, Phase IV (KMG-IV): sequencing the most valuable type-strain genomes for metagenomic binning, comparative biology and taxonomic classification.</title>
        <authorList>
            <person name="Goeker M."/>
        </authorList>
    </citation>
    <scope>NUCLEOTIDE SEQUENCE [LARGE SCALE GENOMIC DNA]</scope>
    <source>
        <strain evidence="3 4">DSM 103426</strain>
    </source>
</reference>
<evidence type="ECO:0000313" key="2">
    <source>
        <dbReference type="EMBL" id="GBU06610.1"/>
    </source>
</evidence>
<proteinExistence type="predicted"/>
<dbReference type="EMBL" id="SLZV01000022">
    <property type="protein sequence ID" value="TCS65535.1"/>
    <property type="molecule type" value="Genomic_DNA"/>
</dbReference>
<evidence type="ECO:0000313" key="5">
    <source>
        <dbReference type="Proteomes" id="UP000702954"/>
    </source>
</evidence>
<comment type="caution">
    <text evidence="3">The sequence shown here is derived from an EMBL/GenBank/DDBJ whole genome shotgun (WGS) entry which is preliminary data.</text>
</comment>
<name>A0A4R3JJ60_9FIRM</name>
<feature type="compositionally biased region" description="Acidic residues" evidence="1">
    <location>
        <begin position="163"/>
        <end position="180"/>
    </location>
</feature>
<keyword evidence="5" id="KW-1185">Reference proteome</keyword>
<evidence type="ECO:0000313" key="3">
    <source>
        <dbReference type="EMBL" id="TCS65535.1"/>
    </source>
</evidence>
<evidence type="ECO:0000313" key="4">
    <source>
        <dbReference type="Proteomes" id="UP000294613"/>
    </source>
</evidence>
<dbReference type="RefSeq" id="WP_116442437.1">
    <property type="nucleotide sequence ID" value="NZ_BHEO01000008.1"/>
</dbReference>
<reference evidence="2 5" key="1">
    <citation type="journal article" date="2018" name="Int. J. Syst. Evol. Microbiol.">
        <title>Draft Genome Sequence of Faecalimonas umbilicata JCM 30896T, an Acetate-Producing Bacterium Isolated from Human Feces.</title>
        <authorList>
            <person name="Sakamoto M."/>
            <person name="Ikeyama N."/>
            <person name="Yuki M."/>
            <person name="Ohkuma M."/>
        </authorList>
    </citation>
    <scope>NUCLEOTIDE SEQUENCE [LARGE SCALE GENOMIC DNA]</scope>
    <source>
        <strain evidence="2 5">EGH7</strain>
    </source>
</reference>
<feature type="region of interest" description="Disordered" evidence="1">
    <location>
        <begin position="148"/>
        <end position="180"/>
    </location>
</feature>
<dbReference type="EMBL" id="BHEO01000008">
    <property type="protein sequence ID" value="GBU06610.1"/>
    <property type="molecule type" value="Genomic_DNA"/>
</dbReference>
<sequence length="180" mass="20791">MEDCKELRIEADTFEKLRRDADIVLQRALGTMKEKESMEGKVTITIDIKLVPDFIPNYDPQVKGETRKILKPKFDHKVTSAINIKNEEKGSVNPEMAMVWDEQKQEYVLTYVNNTEQRSIFDTDFQEAMNEPKENELPLLEGEVVDETALPGPVEGEVKIEDFREDDEPEDDGYGYEDID</sequence>
<evidence type="ECO:0000256" key="1">
    <source>
        <dbReference type="SAM" id="MobiDB-lite"/>
    </source>
</evidence>
<accession>A0A4R3JJ60</accession>
<protein>
    <submittedName>
        <fullName evidence="3">Uncharacterized protein</fullName>
    </submittedName>
</protein>
<dbReference type="Proteomes" id="UP000294613">
    <property type="component" value="Unassembled WGS sequence"/>
</dbReference>
<dbReference type="Proteomes" id="UP000702954">
    <property type="component" value="Unassembled WGS sequence"/>
</dbReference>
<gene>
    <name evidence="3" type="ORF">EDD74_12229</name>
    <name evidence="2" type="ORF">FAEUMB_31510</name>
</gene>
<organism evidence="3 4">
    <name type="scientific">Faecalimonas umbilicata</name>
    <dbReference type="NCBI Taxonomy" id="1912855"/>
    <lineage>
        <taxon>Bacteria</taxon>
        <taxon>Bacillati</taxon>
        <taxon>Bacillota</taxon>
        <taxon>Clostridia</taxon>
        <taxon>Lachnospirales</taxon>
        <taxon>Lachnospiraceae</taxon>
        <taxon>Faecalimonas</taxon>
    </lineage>
</organism>
<dbReference type="AlphaFoldDB" id="A0A4R3JJ60"/>